<dbReference type="RefSeq" id="YP_009413384.1">
    <property type="nucleotide sequence ID" value="NC_035573.1"/>
</dbReference>
<keyword evidence="6" id="KW-0150">Chloroplast</keyword>
<reference evidence="5" key="1">
    <citation type="journal article" date="2012" name="Mol. Phylogenet. Evol.">
        <title>Relative rates of evolution among the three genetic compartments of the red alga Porphyra differ from those of green plants and do not correlate with genome architecture.</title>
        <authorList>
            <person name="Smith D.R."/>
            <person name="Hua J."/>
            <person name="Lee R.W."/>
            <person name="Keeling P.J."/>
        </authorList>
    </citation>
    <scope>NUCLEOTIDE SEQUENCE</scope>
</reference>
<geneLocation type="plastid" evidence="5"/>
<dbReference type="EMBL" id="JQ408795">
    <property type="protein sequence ID" value="AFC40041.1"/>
    <property type="molecule type" value="Genomic_DNA"/>
</dbReference>
<dbReference type="PANTHER" id="PTHR36895:SF1">
    <property type="entry name" value="YCF23 PROTEIN"/>
    <property type="match status" value="1"/>
</dbReference>
<organism evidence="5">
    <name type="scientific">Porphyra umbilicalis</name>
    <name type="common">Purple laver</name>
    <name type="synonym">Red alga</name>
    <dbReference type="NCBI Taxonomy" id="2786"/>
    <lineage>
        <taxon>Eukaryota</taxon>
        <taxon>Rhodophyta</taxon>
        <taxon>Bangiophyceae</taxon>
        <taxon>Bangiales</taxon>
        <taxon>Bangiaceae</taxon>
        <taxon>Porphyra</taxon>
    </lineage>
</organism>
<dbReference type="SUPFAM" id="SSF51569">
    <property type="entry name" value="Aldolase"/>
    <property type="match status" value="1"/>
</dbReference>
<dbReference type="Pfam" id="PF04481">
    <property type="entry name" value="DUF561"/>
    <property type="match status" value="1"/>
</dbReference>
<dbReference type="PANTHER" id="PTHR36895">
    <property type="match status" value="1"/>
</dbReference>
<evidence type="ECO:0000256" key="2">
    <source>
        <dbReference type="ARBA" id="ARBA00009664"/>
    </source>
</evidence>
<evidence type="ECO:0000313" key="6">
    <source>
        <dbReference type="EMBL" id="ASN78845.1"/>
    </source>
</evidence>
<dbReference type="Proteomes" id="UP000218209">
    <property type="component" value="Chloroplast Pltd"/>
</dbReference>
<comment type="similarity">
    <text evidence="2">Belongs to the ycf23 family.</text>
</comment>
<dbReference type="GO" id="GO:0009536">
    <property type="term" value="C:plastid"/>
    <property type="evidence" value="ECO:0007669"/>
    <property type="project" value="UniProtKB-SubCell"/>
</dbReference>
<sequence>MTISSKISSDLGKQNALKVITGLDNFNVPQIKQMALASEIAKVTYLDIAADTNIIKQVESVSKIPICVSAVKSQELLKCQKAGVNILEIGNYDCFYEQGRMFNSEEIKLISKEIRNSLPNTTLCVTLPHILEIEEQIRLAYDLQKIGVDMIQTEGKSTSISQIDHLSSLIQKSASTFSSTYAISSKIHLPIISASGVSSLTSPIAFLYGASGIGVGANIKRLQNIKSMVMYIYEIRTAISSNHNIKHNINHSIKSSKIIRQLISY</sequence>
<gene>
    <name evidence="5" type="primary">ycf23</name>
</gene>
<reference evidence="6 7" key="2">
    <citation type="journal article" date="2017" name="Proc. Natl. Acad. Sci. U.S.A.">
        <title>Insights into the red algae and eukaryotic evolution from the genome of Porphyra umbilicalis (Bangiophyceae, Rhodophyta).</title>
        <authorList>
            <person name="Brawley S.H."/>
            <person name="Blouin N.A."/>
            <person name="Ficko-Blean E."/>
            <person name="Wheeler G.L."/>
            <person name="Lohr M."/>
            <person name="Goodson H.V."/>
            <person name="Jenkins J.W."/>
            <person name="Blaby-Haas C.E."/>
            <person name="Helliwell K.E."/>
            <person name="Chan C.X."/>
            <person name="Marriage T.N."/>
            <person name="Bhattacharya D."/>
            <person name="Klein A.S."/>
            <person name="Badis Y."/>
            <person name="Brodie J."/>
            <person name="Cao Y."/>
            <person name="Collen J."/>
            <person name="Dittami S.M."/>
            <person name="Gachon C.M.M."/>
            <person name="Green B.R."/>
            <person name="Karpowicz S.J."/>
            <person name="Kim J.W."/>
            <person name="Kudahl U.J."/>
            <person name="Lin S."/>
            <person name="Michel G."/>
            <person name="Mittag M."/>
            <person name="Olson B.J.S.C."/>
            <person name="Pangilinan J.L."/>
            <person name="Peng Y."/>
            <person name="Qiu H."/>
            <person name="Shu S."/>
            <person name="Singer J.T."/>
            <person name="Smith A.G."/>
            <person name="Sprecher B.N."/>
            <person name="Wagner V."/>
            <person name="Wang W."/>
            <person name="Wang Z.Y."/>
            <person name="Yan J."/>
            <person name="Yarish C."/>
            <person name="Zauner-Riek S."/>
            <person name="Zhuang Y."/>
            <person name="Zou Y."/>
            <person name="Lindquist E.A."/>
            <person name="Grimwood J."/>
            <person name="Barry K.W."/>
            <person name="Rokhsar D.S."/>
            <person name="Schmutz J."/>
            <person name="Stiller J.W."/>
            <person name="Grossman A.R."/>
            <person name="Prochnik S.E."/>
        </authorList>
    </citation>
    <scope>NUCLEOTIDE SEQUENCE [LARGE SCALE GENOMIC DNA]</scope>
</reference>
<name>J7F5S2_PORUM</name>
<proteinExistence type="inferred from homology"/>
<accession>J7F5S2</accession>
<dbReference type="GeneID" id="33873676"/>
<evidence type="ECO:0000256" key="1">
    <source>
        <dbReference type="ARBA" id="ARBA00004474"/>
    </source>
</evidence>
<comment type="subcellular location">
    <subcellularLocation>
        <location evidence="1">Plastid</location>
    </subcellularLocation>
</comment>
<evidence type="ECO:0000256" key="4">
    <source>
        <dbReference type="ARBA" id="ARBA00022640"/>
    </source>
</evidence>
<keyword evidence="4 5" id="KW-0934">Plastid</keyword>
<evidence type="ECO:0000256" key="3">
    <source>
        <dbReference type="ARBA" id="ARBA00021523"/>
    </source>
</evidence>
<keyword evidence="7" id="KW-1185">Reference proteome</keyword>
<protein>
    <recommendedName>
        <fullName evidence="3">Uncharacterized protein ycf23</fullName>
    </recommendedName>
</protein>
<dbReference type="InterPro" id="IPR007570">
    <property type="entry name" value="Uncharacterised_Ycf23"/>
</dbReference>
<dbReference type="EMBL" id="MF385003">
    <property type="protein sequence ID" value="ASN78845.1"/>
    <property type="molecule type" value="Genomic_DNA"/>
</dbReference>
<dbReference type="OrthoDB" id="5415at2759"/>
<evidence type="ECO:0000313" key="5">
    <source>
        <dbReference type="EMBL" id="AFC40041.1"/>
    </source>
</evidence>
<dbReference type="AlphaFoldDB" id="J7F5S2"/>
<evidence type="ECO:0000313" key="7">
    <source>
        <dbReference type="Proteomes" id="UP000218209"/>
    </source>
</evidence>